<feature type="domain" description="Helix-turn-helix" evidence="2">
    <location>
        <begin position="34"/>
        <end position="81"/>
    </location>
</feature>
<organism evidence="3 4">
    <name type="scientific">Myxococcus landrumensis</name>
    <dbReference type="NCBI Taxonomy" id="2813577"/>
    <lineage>
        <taxon>Bacteria</taxon>
        <taxon>Pseudomonadati</taxon>
        <taxon>Myxococcota</taxon>
        <taxon>Myxococcia</taxon>
        <taxon>Myxococcales</taxon>
        <taxon>Cystobacterineae</taxon>
        <taxon>Myxococcaceae</taxon>
        <taxon>Myxococcus</taxon>
    </lineage>
</organism>
<evidence type="ECO:0000256" key="1">
    <source>
        <dbReference type="SAM" id="MobiDB-lite"/>
    </source>
</evidence>
<sequence length="84" mass="9252">MTDGIDEMSCEGPKDNEAPHLRVVPRDAGELWTREDVAAFLRVSSKTVSRLAVKGDIPSIVLGGRMRRYRPDAIRAWAAAQESA</sequence>
<evidence type="ECO:0000313" key="3">
    <source>
        <dbReference type="EMBL" id="QSQ14010.1"/>
    </source>
</evidence>
<feature type="region of interest" description="Disordered" evidence="1">
    <location>
        <begin position="1"/>
        <end position="20"/>
    </location>
</feature>
<evidence type="ECO:0000313" key="4">
    <source>
        <dbReference type="Proteomes" id="UP000663090"/>
    </source>
</evidence>
<dbReference type="Gene3D" id="1.10.10.10">
    <property type="entry name" value="Winged helix-like DNA-binding domain superfamily/Winged helix DNA-binding domain"/>
    <property type="match status" value="1"/>
</dbReference>
<dbReference type="Proteomes" id="UP000663090">
    <property type="component" value="Chromosome"/>
</dbReference>
<dbReference type="InterPro" id="IPR041657">
    <property type="entry name" value="HTH_17"/>
</dbReference>
<dbReference type="EMBL" id="CP071091">
    <property type="protein sequence ID" value="QSQ14010.1"/>
    <property type="molecule type" value="Genomic_DNA"/>
</dbReference>
<keyword evidence="4" id="KW-1185">Reference proteome</keyword>
<dbReference type="Pfam" id="PF12728">
    <property type="entry name" value="HTH_17"/>
    <property type="match status" value="1"/>
</dbReference>
<dbReference type="SUPFAM" id="SSF46955">
    <property type="entry name" value="Putative DNA-binding domain"/>
    <property type="match status" value="1"/>
</dbReference>
<proteinExistence type="predicted"/>
<reference evidence="3 4" key="1">
    <citation type="submission" date="2021-02" db="EMBL/GenBank/DDBJ databases">
        <title>De Novo genome assembly of isolated myxobacteria.</title>
        <authorList>
            <person name="Stevens D.C."/>
        </authorList>
    </citation>
    <scope>NUCLEOTIDE SEQUENCE [LARGE SCALE GENOMIC DNA]</scope>
    <source>
        <strain evidence="3 4">SCHIC003</strain>
    </source>
</reference>
<name>A0ABX7N5K1_9BACT</name>
<evidence type="ECO:0000259" key="2">
    <source>
        <dbReference type="Pfam" id="PF12728"/>
    </source>
</evidence>
<protein>
    <submittedName>
        <fullName evidence="3">Helix-turn-helix domain-containing protein</fullName>
    </submittedName>
</protein>
<gene>
    <name evidence="3" type="ORF">JY572_37805</name>
</gene>
<dbReference type="InterPro" id="IPR009061">
    <property type="entry name" value="DNA-bd_dom_put_sf"/>
</dbReference>
<accession>A0ABX7N5K1</accession>
<dbReference type="InterPro" id="IPR036388">
    <property type="entry name" value="WH-like_DNA-bd_sf"/>
</dbReference>